<feature type="compositionally biased region" description="Low complexity" evidence="1">
    <location>
        <begin position="279"/>
        <end position="289"/>
    </location>
</feature>
<evidence type="ECO:0000256" key="1">
    <source>
        <dbReference type="SAM" id="MobiDB-lite"/>
    </source>
</evidence>
<comment type="caution">
    <text evidence="2">The sequence shown here is derived from an EMBL/GenBank/DDBJ whole genome shotgun (WGS) entry which is preliminary data.</text>
</comment>
<feature type="compositionally biased region" description="Polar residues" evidence="1">
    <location>
        <begin position="292"/>
        <end position="314"/>
    </location>
</feature>
<dbReference type="Proteomes" id="UP000748756">
    <property type="component" value="Unassembled WGS sequence"/>
</dbReference>
<protein>
    <recommendedName>
        <fullName evidence="4">Retrotransposon gag domain-containing protein</fullName>
    </recommendedName>
</protein>
<feature type="region of interest" description="Disordered" evidence="1">
    <location>
        <begin position="230"/>
        <end position="250"/>
    </location>
</feature>
<gene>
    <name evidence="2" type="ORF">BG015_010716</name>
</gene>
<proteinExistence type="predicted"/>
<evidence type="ECO:0000313" key="2">
    <source>
        <dbReference type="EMBL" id="KAF9147611.1"/>
    </source>
</evidence>
<sequence length="548" mass="61454">MAHTLITTNSGDSNSNSNSSSSINRNNSSYKSNRMHPYLEYIYRDMNRTYKALQAQIHRSRMQTANSTINKTQLTTHKINHTPATTTTKESMTQFSSVVESLLNQFTDYQTIQANIFQQQLAATLTNNNTVIPTISYPPLSPLCPPSDRIHDPARTHATARVMDLGHTKNSRTSHPSVTVGTETSSFLADIRPTASDRYSINKGTDTDMVTSSQFNSTLIKQELVSSRMNTTTDDATHTPWPSLRSSNTNTLGPSGSYYHALISAYKQLSLTRKQCRDSSSSTSTSSHSCQDHYNSPSTSTSCTSAELTHDQNTPSSYSPSSPARSLIRLKPLPRKFNADNAFTLSDYVRQLEEMFNRNPALFKKDSSRVQYALRSMSQYVLRFFEPFLNKSIPDNRNCLTRYYAFLEILEEKFEKSPSHEAKLAAKDQLLTIKQTGTMHSYITTIRDLSTIVRRSESSLINIFKKGISPEVKAFLVNPNQIKSLSDLQVASVKAYSTYRNLPLQKQQQSAKAAYPSRLMMVSVPVLCRSNNNVRSRCVSGQRSLPSP</sequence>
<reference evidence="2" key="1">
    <citation type="journal article" date="2020" name="Fungal Divers.">
        <title>Resolving the Mortierellaceae phylogeny through synthesis of multi-gene phylogenetics and phylogenomics.</title>
        <authorList>
            <person name="Vandepol N."/>
            <person name="Liber J."/>
            <person name="Desiro A."/>
            <person name="Na H."/>
            <person name="Kennedy M."/>
            <person name="Barry K."/>
            <person name="Grigoriev I.V."/>
            <person name="Miller A.N."/>
            <person name="O'Donnell K."/>
            <person name="Stajich J.E."/>
            <person name="Bonito G."/>
        </authorList>
    </citation>
    <scope>NUCLEOTIDE SEQUENCE</scope>
    <source>
        <strain evidence="2">NRRL 6426</strain>
    </source>
</reference>
<dbReference type="EMBL" id="JAAAUQ010000782">
    <property type="protein sequence ID" value="KAF9147611.1"/>
    <property type="molecule type" value="Genomic_DNA"/>
</dbReference>
<organism evidence="2 3">
    <name type="scientific">Linnemannia schmuckeri</name>
    <dbReference type="NCBI Taxonomy" id="64567"/>
    <lineage>
        <taxon>Eukaryota</taxon>
        <taxon>Fungi</taxon>
        <taxon>Fungi incertae sedis</taxon>
        <taxon>Mucoromycota</taxon>
        <taxon>Mortierellomycotina</taxon>
        <taxon>Mortierellomycetes</taxon>
        <taxon>Mortierellales</taxon>
        <taxon>Mortierellaceae</taxon>
        <taxon>Linnemannia</taxon>
    </lineage>
</organism>
<keyword evidence="3" id="KW-1185">Reference proteome</keyword>
<name>A0A9P5RX58_9FUNG</name>
<feature type="region of interest" description="Disordered" evidence="1">
    <location>
        <begin position="277"/>
        <end position="325"/>
    </location>
</feature>
<feature type="region of interest" description="Disordered" evidence="1">
    <location>
        <begin position="1"/>
        <end position="31"/>
    </location>
</feature>
<dbReference type="AlphaFoldDB" id="A0A9P5RX58"/>
<dbReference type="OrthoDB" id="2449271at2759"/>
<feature type="compositionally biased region" description="Low complexity" evidence="1">
    <location>
        <begin position="9"/>
        <end position="31"/>
    </location>
</feature>
<evidence type="ECO:0008006" key="4">
    <source>
        <dbReference type="Google" id="ProtNLM"/>
    </source>
</evidence>
<accession>A0A9P5RX58</accession>
<evidence type="ECO:0000313" key="3">
    <source>
        <dbReference type="Proteomes" id="UP000748756"/>
    </source>
</evidence>